<keyword evidence="1" id="KW-1133">Transmembrane helix</keyword>
<keyword evidence="1" id="KW-0472">Membrane</keyword>
<dbReference type="Proteomes" id="UP000189670">
    <property type="component" value="Unassembled WGS sequence"/>
</dbReference>
<evidence type="ECO:0000313" key="2">
    <source>
        <dbReference type="EMBL" id="ETR72946.1"/>
    </source>
</evidence>
<protein>
    <submittedName>
        <fullName evidence="2">Uncharacterized protein</fullName>
    </submittedName>
</protein>
<comment type="caution">
    <text evidence="2">The sequence shown here is derived from an EMBL/GenBank/DDBJ whole genome shotgun (WGS) entry which is preliminary data.</text>
</comment>
<evidence type="ECO:0000313" key="3">
    <source>
        <dbReference type="Proteomes" id="UP000189670"/>
    </source>
</evidence>
<organism evidence="2 3">
    <name type="scientific">Candidatus Magnetoglobus multicellularis str. Araruama</name>
    <dbReference type="NCBI Taxonomy" id="890399"/>
    <lineage>
        <taxon>Bacteria</taxon>
        <taxon>Pseudomonadati</taxon>
        <taxon>Thermodesulfobacteriota</taxon>
        <taxon>Desulfobacteria</taxon>
        <taxon>Desulfobacterales</taxon>
        <taxon>Desulfobacteraceae</taxon>
        <taxon>Candidatus Magnetoglobus</taxon>
    </lineage>
</organism>
<dbReference type="EMBL" id="ATBP01000099">
    <property type="protein sequence ID" value="ETR72946.1"/>
    <property type="molecule type" value="Genomic_DNA"/>
</dbReference>
<feature type="transmembrane region" description="Helical" evidence="1">
    <location>
        <begin position="6"/>
        <end position="27"/>
    </location>
</feature>
<keyword evidence="1" id="KW-0812">Transmembrane</keyword>
<reference evidence="3" key="1">
    <citation type="submission" date="2012-11" db="EMBL/GenBank/DDBJ databases">
        <authorList>
            <person name="Lucero-Rivera Y.E."/>
            <person name="Tovar-Ramirez D."/>
        </authorList>
    </citation>
    <scope>NUCLEOTIDE SEQUENCE [LARGE SCALE GENOMIC DNA]</scope>
    <source>
        <strain evidence="3">Araruama</strain>
    </source>
</reference>
<evidence type="ECO:0000256" key="1">
    <source>
        <dbReference type="SAM" id="Phobius"/>
    </source>
</evidence>
<feature type="transmembrane region" description="Helical" evidence="1">
    <location>
        <begin position="39"/>
        <end position="58"/>
    </location>
</feature>
<proteinExistence type="predicted"/>
<sequence length="156" mass="18310">MNENRIRLISYLLAPFIAVLGIVYNNYGNAQFRDSIFQVQLLVYFVVIVMAFGIIWKYSTVWYLIQLRVQILWKWTSSIYMIISTSYFIPLLLQWIADKSYKQIHVQSDQNWSSVQLGFAVAYAGANLGAFLDFENLINVRLAKEIETPLFWRTFC</sequence>
<accession>A0A1V1PDT7</accession>
<name>A0A1V1PDT7_9BACT</name>
<dbReference type="AlphaFoldDB" id="A0A1V1PDT7"/>
<gene>
    <name evidence="2" type="ORF">OMM_01330</name>
</gene>
<feature type="transmembrane region" description="Helical" evidence="1">
    <location>
        <begin position="78"/>
        <end position="97"/>
    </location>
</feature>